<dbReference type="GeneID" id="35382559"/>
<dbReference type="RefSeq" id="YP_009448944.1">
    <property type="nucleotide sequence ID" value="NC_036594.1"/>
</dbReference>
<gene>
    <name evidence="1" type="ORF">ORPV_738</name>
</gene>
<keyword evidence="2" id="KW-1185">Reference proteome</keyword>
<evidence type="ECO:0000313" key="2">
    <source>
        <dbReference type="Proteomes" id="UP000236316"/>
    </source>
</evidence>
<organism evidence="1">
    <name type="scientific">Orpheovirus IHUMI-LCC2</name>
    <dbReference type="NCBI Taxonomy" id="2023057"/>
    <lineage>
        <taxon>Viruses</taxon>
        <taxon>Varidnaviria</taxon>
        <taxon>Bamfordvirae</taxon>
        <taxon>Nucleocytoviricota</taxon>
        <taxon>Megaviricetes</taxon>
        <taxon>Pimascovirales</taxon>
        <taxon>Ocovirineae</taxon>
        <taxon>Orpheoviridae</taxon>
        <taxon>Alphaorpheovirus</taxon>
        <taxon>Alphaorpheovirus massiliense</taxon>
    </lineage>
</organism>
<evidence type="ECO:0000313" key="1">
    <source>
        <dbReference type="EMBL" id="SNW62642.1"/>
    </source>
</evidence>
<dbReference type="KEGG" id="vg:35382559"/>
<proteinExistence type="predicted"/>
<name>A0A2I2L516_9VIRU</name>
<dbReference type="Proteomes" id="UP000236316">
    <property type="component" value="Segment"/>
</dbReference>
<dbReference type="EMBL" id="LT906555">
    <property type="protein sequence ID" value="SNW62642.1"/>
    <property type="molecule type" value="Genomic_DNA"/>
</dbReference>
<sequence length="456" mass="50631">MGDFNFTSFCPVGLVYYAVVNRFNGTSNGLIQRGYWGQAAQPRNTFANIRQVVNKYNSTGLEGGLVIIVQKPSNVIIDGEIEPAVIDTGDISLPPEVTIRPGDLLGNIDLISDREKYRWELSGNLFSNLLRLDNMLIRARGVSIGVCLVGTSSKIEAANISPTRGDNQKPSSILYIKVGRNAKAQIDGLELNRGAKLILEENSKFLMRDGNLEVHGSNNESSMDLICGNCDVTLYNTAVLYDGTGGILFSGNGKVNSKGSVYESNDVFTFHKMNSNRVYHESDSLRLPNGVVDDMVSPNKVHYTLTTINDNMTSLINPEEADYSFFKPNGNIISSGSVEDTGRCLVSDKERYLYTVKDCKNVAFRNIGRLHLVFSDNPTVKEVMITLSNVRRIKVTGAISNSARELLNKQNTVNLVFNDRRKRWENLLLDNQPQSQPQNQTLPQTQNINDESIVYI</sequence>
<protein>
    <submittedName>
        <fullName evidence="1">Uncharacterized protein</fullName>
    </submittedName>
</protein>
<reference evidence="1" key="1">
    <citation type="submission" date="2017-08" db="EMBL/GenBank/DDBJ databases">
        <authorList>
            <consortium name="Urmite Genomes"/>
        </authorList>
    </citation>
    <scope>NUCLEOTIDE SEQUENCE [LARGE SCALE GENOMIC DNA]</scope>
    <source>
        <strain evidence="1">IHUMI-LCC2</strain>
    </source>
</reference>
<accession>A0A2I2L516</accession>